<dbReference type="NCBIfam" id="TIGR02937">
    <property type="entry name" value="sigma70-ECF"/>
    <property type="match status" value="1"/>
</dbReference>
<dbReference type="InterPro" id="IPR012845">
    <property type="entry name" value="RNA_pol_sigma_FliA_WhiG"/>
</dbReference>
<dbReference type="SUPFAM" id="SSF88946">
    <property type="entry name" value="Sigma2 domain of RNA polymerase sigma factors"/>
    <property type="match status" value="1"/>
</dbReference>
<comment type="caution">
    <text evidence="7">The sequence shown here is derived from an EMBL/GenBank/DDBJ whole genome shotgun (WGS) entry which is preliminary data.</text>
</comment>
<evidence type="ECO:0000256" key="1">
    <source>
        <dbReference type="ARBA" id="ARBA00023015"/>
    </source>
</evidence>
<keyword evidence="1" id="KW-0805">Transcription regulation</keyword>
<dbReference type="Pfam" id="PF04545">
    <property type="entry name" value="Sigma70_r4"/>
    <property type="match status" value="1"/>
</dbReference>
<gene>
    <name evidence="7" type="ORF">HNP65_000101</name>
</gene>
<name>A0A841GQ26_9BACT</name>
<dbReference type="CDD" id="cd06171">
    <property type="entry name" value="Sigma70_r4"/>
    <property type="match status" value="1"/>
</dbReference>
<dbReference type="EMBL" id="JACHEX010000001">
    <property type="protein sequence ID" value="MBB6061679.1"/>
    <property type="molecule type" value="Genomic_DNA"/>
</dbReference>
<accession>A0A841GQ26</accession>
<keyword evidence="3" id="KW-0238">DNA-binding</keyword>
<sequence length="226" mass="26257">MINKEALVREYLPYIKKIAYDLKRNLPHNVEVDDLVQEGLVAFLQAIEKFDPKKGAKLRSYLLTRVKGAMYDYLRKIDWMPKNLRHDIKLVEDAIVNMESDSNDIDFEKIAKITNLPIENVKRAYNELTRKQLLMLDSYISDDSELIDKIASDENPYSYAINELLKEQLIEAIKKLDDKEQLLLSLRFEHELSLKEIGKVLNVTESRVSQLLAKTLAKLKKYLGGE</sequence>
<dbReference type="PRINTS" id="PR00046">
    <property type="entry name" value="SIGMA70FCT"/>
</dbReference>
<feature type="domain" description="RNA polymerase sigma-70 region 2" evidence="5">
    <location>
        <begin position="7"/>
        <end position="79"/>
    </location>
</feature>
<dbReference type="GO" id="GO:0003677">
    <property type="term" value="F:DNA binding"/>
    <property type="evidence" value="ECO:0007669"/>
    <property type="project" value="UniProtKB-KW"/>
</dbReference>
<evidence type="ECO:0000256" key="3">
    <source>
        <dbReference type="ARBA" id="ARBA00023125"/>
    </source>
</evidence>
<dbReference type="NCBIfam" id="TIGR02479">
    <property type="entry name" value="FliA_WhiG"/>
    <property type="match status" value="1"/>
</dbReference>
<dbReference type="Gene3D" id="1.20.140.160">
    <property type="match status" value="1"/>
</dbReference>
<protein>
    <submittedName>
        <fullName evidence="7">RNA polymerase sigma factor for flagellar operon FliA</fullName>
    </submittedName>
</protein>
<dbReference type="AlphaFoldDB" id="A0A841GQ26"/>
<dbReference type="GO" id="GO:0006352">
    <property type="term" value="P:DNA-templated transcription initiation"/>
    <property type="evidence" value="ECO:0007669"/>
    <property type="project" value="InterPro"/>
</dbReference>
<dbReference type="InterPro" id="IPR013325">
    <property type="entry name" value="RNA_pol_sigma_r2"/>
</dbReference>
<dbReference type="RefSeq" id="WP_184618455.1">
    <property type="nucleotide sequence ID" value="NZ_JACHEX010000001.1"/>
</dbReference>
<dbReference type="Gene3D" id="1.10.1740.10">
    <property type="match status" value="1"/>
</dbReference>
<dbReference type="PANTHER" id="PTHR30385:SF7">
    <property type="entry name" value="RNA POLYMERASE SIGMA FACTOR FLIA"/>
    <property type="match status" value="1"/>
</dbReference>
<dbReference type="InterPro" id="IPR007630">
    <property type="entry name" value="RNA_pol_sigma70_r4"/>
</dbReference>
<dbReference type="InterPro" id="IPR013324">
    <property type="entry name" value="RNA_pol_sigma_r3/r4-like"/>
</dbReference>
<keyword evidence="7" id="KW-0282">Flagellum</keyword>
<keyword evidence="7" id="KW-0969">Cilium</keyword>
<dbReference type="InterPro" id="IPR007627">
    <property type="entry name" value="RNA_pol_sigma70_r2"/>
</dbReference>
<proteinExistence type="predicted"/>
<evidence type="ECO:0000259" key="6">
    <source>
        <dbReference type="Pfam" id="PF04545"/>
    </source>
</evidence>
<evidence type="ECO:0000256" key="2">
    <source>
        <dbReference type="ARBA" id="ARBA00023082"/>
    </source>
</evidence>
<dbReference type="InterPro" id="IPR000943">
    <property type="entry name" value="RNA_pol_sigma70"/>
</dbReference>
<dbReference type="GO" id="GO:0003899">
    <property type="term" value="F:DNA-directed RNA polymerase activity"/>
    <property type="evidence" value="ECO:0007669"/>
    <property type="project" value="InterPro"/>
</dbReference>
<dbReference type="PIRSF" id="PIRSF000770">
    <property type="entry name" value="RNA_pol_sigma-SigE/K"/>
    <property type="match status" value="1"/>
</dbReference>
<keyword evidence="2" id="KW-0731">Sigma factor</keyword>
<evidence type="ECO:0000256" key="4">
    <source>
        <dbReference type="ARBA" id="ARBA00023163"/>
    </source>
</evidence>
<evidence type="ECO:0000313" key="7">
    <source>
        <dbReference type="EMBL" id="MBB6061679.1"/>
    </source>
</evidence>
<evidence type="ECO:0000259" key="5">
    <source>
        <dbReference type="Pfam" id="PF04542"/>
    </source>
</evidence>
<dbReference type="Pfam" id="PF04542">
    <property type="entry name" value="Sigma70_r2"/>
    <property type="match status" value="1"/>
</dbReference>
<dbReference type="SUPFAM" id="SSF88659">
    <property type="entry name" value="Sigma3 and sigma4 domains of RNA polymerase sigma factors"/>
    <property type="match status" value="1"/>
</dbReference>
<evidence type="ECO:0000313" key="8">
    <source>
        <dbReference type="Proteomes" id="UP000555828"/>
    </source>
</evidence>
<organism evidence="7 8">
    <name type="scientific">Thermosipho japonicus</name>
    <dbReference type="NCBI Taxonomy" id="90323"/>
    <lineage>
        <taxon>Bacteria</taxon>
        <taxon>Thermotogati</taxon>
        <taxon>Thermotogota</taxon>
        <taxon>Thermotogae</taxon>
        <taxon>Thermotogales</taxon>
        <taxon>Fervidobacteriaceae</taxon>
        <taxon>Thermosipho</taxon>
    </lineage>
</organism>
<dbReference type="InterPro" id="IPR014284">
    <property type="entry name" value="RNA_pol_sigma-70_dom"/>
</dbReference>
<dbReference type="GO" id="GO:0016987">
    <property type="term" value="F:sigma factor activity"/>
    <property type="evidence" value="ECO:0007669"/>
    <property type="project" value="UniProtKB-KW"/>
</dbReference>
<dbReference type="Proteomes" id="UP000555828">
    <property type="component" value="Unassembled WGS sequence"/>
</dbReference>
<keyword evidence="7" id="KW-0966">Cell projection</keyword>
<reference evidence="7 8" key="1">
    <citation type="submission" date="2020-08" db="EMBL/GenBank/DDBJ databases">
        <title>Genomic Encyclopedia of Type Strains, Phase IV (KMG-IV): sequencing the most valuable type-strain genomes for metagenomic binning, comparative biology and taxonomic classification.</title>
        <authorList>
            <person name="Goeker M."/>
        </authorList>
    </citation>
    <scope>NUCLEOTIDE SEQUENCE [LARGE SCALE GENOMIC DNA]</scope>
    <source>
        <strain evidence="7 8">DSM 13481</strain>
    </source>
</reference>
<keyword evidence="8" id="KW-1185">Reference proteome</keyword>
<feature type="domain" description="RNA polymerase sigma-70 region 4" evidence="6">
    <location>
        <begin position="172"/>
        <end position="221"/>
    </location>
</feature>
<keyword evidence="4" id="KW-0804">Transcription</keyword>
<dbReference type="PANTHER" id="PTHR30385">
    <property type="entry name" value="SIGMA FACTOR F FLAGELLAR"/>
    <property type="match status" value="1"/>
</dbReference>